<reference evidence="2 3" key="1">
    <citation type="submission" date="2024-01" db="EMBL/GenBank/DDBJ databases">
        <title>The genomes of 5 underutilized Papilionoideae crops provide insights into root nodulation and disease resistance.</title>
        <authorList>
            <person name="Yuan L."/>
        </authorList>
    </citation>
    <scope>NUCLEOTIDE SEQUENCE [LARGE SCALE GENOMIC DNA]</scope>
    <source>
        <strain evidence="2">LY-2023</strain>
        <tissue evidence="2">Leaf</tissue>
    </source>
</reference>
<evidence type="ECO:0000313" key="3">
    <source>
        <dbReference type="Proteomes" id="UP001359559"/>
    </source>
</evidence>
<proteinExistence type="predicted"/>
<feature type="compositionally biased region" description="Acidic residues" evidence="1">
    <location>
        <begin position="87"/>
        <end position="109"/>
    </location>
</feature>
<dbReference type="Proteomes" id="UP001359559">
    <property type="component" value="Unassembled WGS sequence"/>
</dbReference>
<protein>
    <submittedName>
        <fullName evidence="2">Uncharacterized protein</fullName>
    </submittedName>
</protein>
<accession>A0AAN9PCG3</accession>
<dbReference type="AlphaFoldDB" id="A0AAN9PCG3"/>
<organism evidence="2 3">
    <name type="scientific">Clitoria ternatea</name>
    <name type="common">Butterfly pea</name>
    <dbReference type="NCBI Taxonomy" id="43366"/>
    <lineage>
        <taxon>Eukaryota</taxon>
        <taxon>Viridiplantae</taxon>
        <taxon>Streptophyta</taxon>
        <taxon>Embryophyta</taxon>
        <taxon>Tracheophyta</taxon>
        <taxon>Spermatophyta</taxon>
        <taxon>Magnoliopsida</taxon>
        <taxon>eudicotyledons</taxon>
        <taxon>Gunneridae</taxon>
        <taxon>Pentapetalae</taxon>
        <taxon>rosids</taxon>
        <taxon>fabids</taxon>
        <taxon>Fabales</taxon>
        <taxon>Fabaceae</taxon>
        <taxon>Papilionoideae</taxon>
        <taxon>50 kb inversion clade</taxon>
        <taxon>NPAAA clade</taxon>
        <taxon>indigoferoid/millettioid clade</taxon>
        <taxon>Phaseoleae</taxon>
        <taxon>Clitoria</taxon>
    </lineage>
</organism>
<keyword evidence="3" id="KW-1185">Reference proteome</keyword>
<name>A0AAN9PCG3_CLITE</name>
<dbReference type="EMBL" id="JAYKXN010000004">
    <property type="protein sequence ID" value="KAK7293810.1"/>
    <property type="molecule type" value="Genomic_DNA"/>
</dbReference>
<feature type="region of interest" description="Disordered" evidence="1">
    <location>
        <begin position="81"/>
        <end position="110"/>
    </location>
</feature>
<sequence>MISSTSQDSQPHQVEHPFEKDIEVIESLVRRYGDPLPPLGVEELEEIVGQEVALTANPLEPNPLPELPLASSQITYLEYISLSLGENSDDEPEEDPGEDPEDDLEEEPMDIMAANPDILPALLYCIHWTIQSLTALPTDLQPSTSVAPPEPAAQPPVTQASTSATPTKSPWMDDD</sequence>
<evidence type="ECO:0000256" key="1">
    <source>
        <dbReference type="SAM" id="MobiDB-lite"/>
    </source>
</evidence>
<evidence type="ECO:0000313" key="2">
    <source>
        <dbReference type="EMBL" id="KAK7293810.1"/>
    </source>
</evidence>
<feature type="region of interest" description="Disordered" evidence="1">
    <location>
        <begin position="139"/>
        <end position="175"/>
    </location>
</feature>
<gene>
    <name evidence="2" type="ORF">RJT34_16685</name>
</gene>
<comment type="caution">
    <text evidence="2">The sequence shown here is derived from an EMBL/GenBank/DDBJ whole genome shotgun (WGS) entry which is preliminary data.</text>
</comment>